<dbReference type="AlphaFoldDB" id="A0AAN0SCY3"/>
<sequence>MRKITIVMAVVSLLHSQVSSAEAWTSESYRITNVQVDEYYNYDPVLTFDKKINSGCENGQHGRLNLSVIPAASLDHLLSISLTALTTGKRVMLYYKGCSNTLTDLRGIRLDE</sequence>
<dbReference type="EMBL" id="CP009617">
    <property type="protein sequence ID" value="AIW18806.1"/>
    <property type="molecule type" value="Genomic_DNA"/>
</dbReference>
<evidence type="ECO:0000256" key="1">
    <source>
        <dbReference type="SAM" id="SignalP"/>
    </source>
</evidence>
<accession>A0AAN0SCY3</accession>
<protein>
    <submittedName>
        <fullName evidence="2">Uncharacterized protein</fullName>
    </submittedName>
</protein>
<proteinExistence type="predicted"/>
<feature type="signal peptide" evidence="1">
    <location>
        <begin position="1"/>
        <end position="23"/>
    </location>
</feature>
<keyword evidence="1" id="KW-0732">Signal</keyword>
<evidence type="ECO:0000313" key="2">
    <source>
        <dbReference type="EMBL" id="AIW18806.1"/>
    </source>
</evidence>
<dbReference type="KEGG" id="vcy:IX92_06995"/>
<feature type="chain" id="PRO_5042899156" evidence="1">
    <location>
        <begin position="24"/>
        <end position="112"/>
    </location>
</feature>
<dbReference type="RefSeq" id="WP_043007972.1">
    <property type="nucleotide sequence ID" value="NZ_CP009617.1"/>
</dbReference>
<organism evidence="2 3">
    <name type="scientific">Vibrio coralliilyticus</name>
    <dbReference type="NCBI Taxonomy" id="190893"/>
    <lineage>
        <taxon>Bacteria</taxon>
        <taxon>Pseudomonadati</taxon>
        <taxon>Pseudomonadota</taxon>
        <taxon>Gammaproteobacteria</taxon>
        <taxon>Vibrionales</taxon>
        <taxon>Vibrionaceae</taxon>
        <taxon>Vibrio</taxon>
    </lineage>
</organism>
<reference evidence="2 3" key="1">
    <citation type="submission" date="2014-10" db="EMBL/GenBank/DDBJ databases">
        <title>The Complete Genome Sequence for the Shellfish Pathogen Vibrio coralliilyticus RE98 Isolated from a Shellfish Hatchery.</title>
        <authorList>
            <person name="Richards G.P."/>
            <person name="Bono J.L."/>
            <person name="Watson M.A."/>
            <person name="Needleman D.S."/>
        </authorList>
    </citation>
    <scope>NUCLEOTIDE SEQUENCE [LARGE SCALE GENOMIC DNA]</scope>
    <source>
        <strain evidence="2 3">RE98</strain>
    </source>
</reference>
<evidence type="ECO:0000313" key="3">
    <source>
        <dbReference type="Proteomes" id="UP000030081"/>
    </source>
</evidence>
<gene>
    <name evidence="2" type="ORF">IX92_06995</name>
</gene>
<dbReference type="Proteomes" id="UP000030081">
    <property type="component" value="Chromosome 1"/>
</dbReference>
<keyword evidence="3" id="KW-1185">Reference proteome</keyword>
<name>A0AAN0SCY3_9VIBR</name>